<dbReference type="PANTHER" id="PTHR31497">
    <property type="entry name" value="AUTOCRINE PROLIFERATION REPRESSOR PROTEIN A"/>
    <property type="match status" value="1"/>
</dbReference>
<evidence type="ECO:0000313" key="1">
    <source>
        <dbReference type="EMBL" id="SUZ71883.1"/>
    </source>
</evidence>
<gene>
    <name evidence="1" type="ORF">METZ01_LOCUS24737</name>
</gene>
<dbReference type="SUPFAM" id="SSF53474">
    <property type="entry name" value="alpha/beta-Hydrolases"/>
    <property type="match status" value="1"/>
</dbReference>
<dbReference type="InterPro" id="IPR009199">
    <property type="entry name" value="PhoPQ-act_pathogen-rel_PqaA"/>
</dbReference>
<sequence length="467" mass="53544">MKKRIVFLFSILAFYSCEKQDSFLKDYVNKDDGAFRYEIKKVVEGHSWKEYIIHMVSQKWLTDADVNEVEWWHWLTIVVPNDVKETEALLFIGGGDQGDEIPQSANPASIKVALATKSIVADISNIPFQPLVFKNDSFGERVEDELISFGWRKFLEGGAKDEDAHWLAHIPMTKAVARGMDVAQDIAKKEGKPIDHFVTAGGSKRGWTTWCTAIADERVMAIIPIVIDMLNVNPSFQHHWKCYGEWSPAIEDYVNEGVMNWMGSREFERMMEIVEPYSFVEQLHLPKFLINATGDEFFATDSWQFYWDDLQGEKHVQYIPNTNHGLRNIDGEYNLKSLAAFYKAVISDTERPSYDWYVSNDSIYLNIDHMVNADYSIKQWEIVNGETRDFRVYVAGRTWSSTDIPKSNDGHYAVKIVQPEVGYKAGLLEIIFNPESELPFTFTTGTVVSPNTYPISEHVNKNPLGTR</sequence>
<organism evidence="1">
    <name type="scientific">marine metagenome</name>
    <dbReference type="NCBI Taxonomy" id="408172"/>
    <lineage>
        <taxon>unclassified sequences</taxon>
        <taxon>metagenomes</taxon>
        <taxon>ecological metagenomes</taxon>
    </lineage>
</organism>
<proteinExistence type="predicted"/>
<dbReference type="PROSITE" id="PS51257">
    <property type="entry name" value="PROKAR_LIPOPROTEIN"/>
    <property type="match status" value="1"/>
</dbReference>
<protein>
    <recommendedName>
        <fullName evidence="2">PhoPQ-activated pathogenicity-like protein PqaA type</fullName>
    </recommendedName>
</protein>
<evidence type="ECO:0008006" key="2">
    <source>
        <dbReference type="Google" id="ProtNLM"/>
    </source>
</evidence>
<accession>A0A381Q2P5</accession>
<dbReference type="Gene3D" id="3.40.50.1820">
    <property type="entry name" value="alpha/beta hydrolase"/>
    <property type="match status" value="1"/>
</dbReference>
<name>A0A381Q2P5_9ZZZZ</name>
<dbReference type="PANTHER" id="PTHR31497:SF0">
    <property type="entry name" value="AUTOCRINE PROLIFERATION REPRESSOR PROTEIN A"/>
    <property type="match status" value="1"/>
</dbReference>
<dbReference type="AlphaFoldDB" id="A0A381Q2P5"/>
<dbReference type="EMBL" id="UINC01001137">
    <property type="protein sequence ID" value="SUZ71883.1"/>
    <property type="molecule type" value="Genomic_DNA"/>
</dbReference>
<dbReference type="InterPro" id="IPR029058">
    <property type="entry name" value="AB_hydrolase_fold"/>
</dbReference>
<dbReference type="Pfam" id="PF10142">
    <property type="entry name" value="PhoPQ_related"/>
    <property type="match status" value="1"/>
</dbReference>
<reference evidence="1" key="1">
    <citation type="submission" date="2018-05" db="EMBL/GenBank/DDBJ databases">
        <authorList>
            <person name="Lanie J.A."/>
            <person name="Ng W.-L."/>
            <person name="Kazmierczak K.M."/>
            <person name="Andrzejewski T.M."/>
            <person name="Davidsen T.M."/>
            <person name="Wayne K.J."/>
            <person name="Tettelin H."/>
            <person name="Glass J.I."/>
            <person name="Rusch D."/>
            <person name="Podicherti R."/>
            <person name="Tsui H.-C.T."/>
            <person name="Winkler M.E."/>
        </authorList>
    </citation>
    <scope>NUCLEOTIDE SEQUENCE</scope>
</reference>
<dbReference type="PIRSF" id="PIRSF014728">
    <property type="entry name" value="PqaA"/>
    <property type="match status" value="1"/>
</dbReference>